<dbReference type="Gene3D" id="3.90.550.10">
    <property type="entry name" value="Spore Coat Polysaccharide Biosynthesis Protein SpsA, Chain A"/>
    <property type="match status" value="1"/>
</dbReference>
<dbReference type="PANTHER" id="PTHR22916">
    <property type="entry name" value="GLYCOSYLTRANSFERASE"/>
    <property type="match status" value="1"/>
</dbReference>
<dbReference type="PROSITE" id="PS51257">
    <property type="entry name" value="PROKAR_LIPOPROTEIN"/>
    <property type="match status" value="1"/>
</dbReference>
<feature type="chain" id="PRO_5003989881" evidence="2">
    <location>
        <begin position="21"/>
        <end position="781"/>
    </location>
</feature>
<evidence type="ECO:0000259" key="3">
    <source>
        <dbReference type="Pfam" id="PF00535"/>
    </source>
</evidence>
<reference evidence="4 5" key="1">
    <citation type="journal article" date="2013" name="Genome Biol.">
        <title>Genome of Acanthamoeba castellanii highlights extensive lateral gene transfer and early evolution of tyrosine kinase signaling.</title>
        <authorList>
            <person name="Clarke M."/>
            <person name="Lohan A.J."/>
            <person name="Liu B."/>
            <person name="Lagkouvardos I."/>
            <person name="Roy S."/>
            <person name="Zafar N."/>
            <person name="Bertelli C."/>
            <person name="Schilde C."/>
            <person name="Kianianmomeni A."/>
            <person name="Burglin T.R."/>
            <person name="Frech C."/>
            <person name="Turcotte B."/>
            <person name="Kopec K.O."/>
            <person name="Synnott J.M."/>
            <person name="Choo C."/>
            <person name="Paponov I."/>
            <person name="Finkler A."/>
            <person name="Soon Heng Tan C."/>
            <person name="Hutchins A.P."/>
            <person name="Weinmeier T."/>
            <person name="Rattei T."/>
            <person name="Chu J.S."/>
            <person name="Gimenez G."/>
            <person name="Irimia M."/>
            <person name="Rigden D.J."/>
            <person name="Fitzpatrick D.A."/>
            <person name="Lorenzo-Morales J."/>
            <person name="Bateman A."/>
            <person name="Chiu C.H."/>
            <person name="Tang P."/>
            <person name="Hegemann P."/>
            <person name="Fromm H."/>
            <person name="Raoult D."/>
            <person name="Greub G."/>
            <person name="Miranda-Saavedra D."/>
            <person name="Chen N."/>
            <person name="Nash P."/>
            <person name="Ginger M.L."/>
            <person name="Horn M."/>
            <person name="Schaap P."/>
            <person name="Caler L."/>
            <person name="Loftus B."/>
        </authorList>
    </citation>
    <scope>NUCLEOTIDE SEQUENCE [LARGE SCALE GENOMIC DNA]</scope>
    <source>
        <strain evidence="4 5">Neff</strain>
    </source>
</reference>
<evidence type="ECO:0000256" key="1">
    <source>
        <dbReference type="SAM" id="Phobius"/>
    </source>
</evidence>
<keyword evidence="1" id="KW-0472">Membrane</keyword>
<gene>
    <name evidence="4" type="ORF">ACA1_243160</name>
</gene>
<dbReference type="InterPro" id="IPR001173">
    <property type="entry name" value="Glyco_trans_2-like"/>
</dbReference>
<dbReference type="SUPFAM" id="SSF53448">
    <property type="entry name" value="Nucleotide-diphospho-sugar transferases"/>
    <property type="match status" value="1"/>
</dbReference>
<dbReference type="Proteomes" id="UP000011083">
    <property type="component" value="Unassembled WGS sequence"/>
</dbReference>
<keyword evidence="2" id="KW-0732">Signal</keyword>
<dbReference type="GO" id="GO:0016758">
    <property type="term" value="F:hexosyltransferase activity"/>
    <property type="evidence" value="ECO:0007669"/>
    <property type="project" value="UniProtKB-ARBA"/>
</dbReference>
<feature type="signal peptide" evidence="2">
    <location>
        <begin position="1"/>
        <end position="20"/>
    </location>
</feature>
<dbReference type="EMBL" id="KB008093">
    <property type="protein sequence ID" value="ELR13386.1"/>
    <property type="molecule type" value="Genomic_DNA"/>
</dbReference>
<name>L8GMD7_ACACF</name>
<dbReference type="OrthoDB" id="19274at2759"/>
<keyword evidence="1" id="KW-0812">Transmembrane</keyword>
<protein>
    <submittedName>
        <fullName evidence="4">Glycosyltransferase, group 2 domain containing protein</fullName>
    </submittedName>
</protein>
<evidence type="ECO:0000256" key="2">
    <source>
        <dbReference type="SAM" id="SignalP"/>
    </source>
</evidence>
<organism evidence="4 5">
    <name type="scientific">Acanthamoeba castellanii (strain ATCC 30010 / Neff)</name>
    <dbReference type="NCBI Taxonomy" id="1257118"/>
    <lineage>
        <taxon>Eukaryota</taxon>
        <taxon>Amoebozoa</taxon>
        <taxon>Discosea</taxon>
        <taxon>Longamoebia</taxon>
        <taxon>Centramoebida</taxon>
        <taxon>Acanthamoebidae</taxon>
        <taxon>Acanthamoeba</taxon>
    </lineage>
</organism>
<keyword evidence="4" id="KW-0808">Transferase</keyword>
<dbReference type="Pfam" id="PF00535">
    <property type="entry name" value="Glycos_transf_2"/>
    <property type="match status" value="1"/>
</dbReference>
<sequence length="781" mass="86064">MKRLLALLGFCLAISSSATSCKSDERLVHDISKAGPYGGELQLTRALAQAQLVATIHDRLESAGVCYFATSPDLAIESANFALAHQVLLAELAASSNYIVQDNKDLDHLKVSIVIDGEAAVHVNLFVYSRSEDGQRLVHPLLSYQPAIETVFPTKLASYFEGSIRVPADTRAFLLGQHGSELDAPSKAFSWTHMSYVVPHAGMTTEFPLVSVIIPTYERPQFLANAINLIQRQDYPNVEIIIVDDGRVPEMENSEMTAVLSASNVRYIYMTERISIGAKRNIAVAQATGEVVVHWDDDDYFREHRISAQVAPIIRGEVDMTVLEHHYYYILSTQSFYIIKRAASWGPHFGTFVYRKSLFDCGIRYPDNSMAEDYAFAEFALKKGATVSVMNNEDGKHVYVRHHNTWKFDFADFDVQVEKVDRPGFLSDRDWEHFSTVKSEPIVTQPPNYYASALLQWDRPELRPTWTDASYLDYPHYPLYPPIPSGLVVAEFNLTVPVVTISQSGGEATQQVIDLNLVSLEEIDDATALQDIDLQTVGWMMEQNNGSAPGGDITETIFTSHLGTVTSGANNATIQYLFNTFGSDELITTGSNYSFTVTPALLKFSLNVASWKWNSTSGKLRLTIKIDPPFVSFTRWDDTPQVGMTTFLFSSATADQASTVVRLLNFGEALGESPSRVSMEASAEVTSSSLSLTFDHFNDTLSFDPDIGLLLGSHGGSGQGESNDNLGLIIGVSVTIPLALAFVVLFISVVSVVAVLKRRAARARSRGAIAFDASLNSDDQL</sequence>
<keyword evidence="5" id="KW-1185">Reference proteome</keyword>
<proteinExistence type="predicted"/>
<keyword evidence="1" id="KW-1133">Transmembrane helix</keyword>
<evidence type="ECO:0000313" key="5">
    <source>
        <dbReference type="Proteomes" id="UP000011083"/>
    </source>
</evidence>
<evidence type="ECO:0000313" key="4">
    <source>
        <dbReference type="EMBL" id="ELR13386.1"/>
    </source>
</evidence>
<dbReference type="CDD" id="cd00761">
    <property type="entry name" value="Glyco_tranf_GTA_type"/>
    <property type="match status" value="1"/>
</dbReference>
<dbReference type="AlphaFoldDB" id="L8GMD7"/>
<feature type="transmembrane region" description="Helical" evidence="1">
    <location>
        <begin position="726"/>
        <end position="756"/>
    </location>
</feature>
<dbReference type="InterPro" id="IPR029044">
    <property type="entry name" value="Nucleotide-diphossugar_trans"/>
</dbReference>
<accession>L8GMD7</accession>
<feature type="domain" description="Glycosyltransferase 2-like" evidence="3">
    <location>
        <begin position="211"/>
        <end position="370"/>
    </location>
</feature>
<dbReference type="VEuPathDB" id="AmoebaDB:ACA1_243160"/>
<dbReference type="PANTHER" id="PTHR22916:SF3">
    <property type="entry name" value="UDP-GLCNAC:BETAGAL BETA-1,3-N-ACETYLGLUCOSAMINYLTRANSFERASE-LIKE PROTEIN 1"/>
    <property type="match status" value="1"/>
</dbReference>
<dbReference type="GeneID" id="14914046"/>
<dbReference type="KEGG" id="acan:ACA1_243160"/>
<dbReference type="RefSeq" id="XP_004335399.1">
    <property type="nucleotide sequence ID" value="XM_004335351.1"/>
</dbReference>